<organism evidence="1 2">
    <name type="scientific">Sarcoptes scabiei</name>
    <name type="common">Itch mite</name>
    <name type="synonym">Acarus scabiei</name>
    <dbReference type="NCBI Taxonomy" id="52283"/>
    <lineage>
        <taxon>Eukaryota</taxon>
        <taxon>Metazoa</taxon>
        <taxon>Ecdysozoa</taxon>
        <taxon>Arthropoda</taxon>
        <taxon>Chelicerata</taxon>
        <taxon>Arachnida</taxon>
        <taxon>Acari</taxon>
        <taxon>Acariformes</taxon>
        <taxon>Sarcoptiformes</taxon>
        <taxon>Astigmata</taxon>
        <taxon>Psoroptidia</taxon>
        <taxon>Sarcoptoidea</taxon>
        <taxon>Sarcoptidae</taxon>
        <taxon>Sarcoptinae</taxon>
        <taxon>Sarcoptes</taxon>
    </lineage>
</organism>
<name>A0A131ZWF4_SARSC</name>
<dbReference type="Proteomes" id="UP000616769">
    <property type="component" value="Unassembled WGS sequence"/>
</dbReference>
<dbReference type="EMBL" id="JXLN01003775">
    <property type="protein sequence ID" value="KPM03023.1"/>
    <property type="molecule type" value="Genomic_DNA"/>
</dbReference>
<proteinExistence type="predicted"/>
<protein>
    <recommendedName>
        <fullName evidence="3">Gustatory receptor</fullName>
    </recommendedName>
</protein>
<dbReference type="OrthoDB" id="6501721at2759"/>
<evidence type="ECO:0008006" key="3">
    <source>
        <dbReference type="Google" id="ProtNLM"/>
    </source>
</evidence>
<comment type="caution">
    <text evidence="1">The sequence shown here is derived from an EMBL/GenBank/DDBJ whole genome shotgun (WGS) entry which is preliminary data.</text>
</comment>
<evidence type="ECO:0000313" key="1">
    <source>
        <dbReference type="EMBL" id="KPM03023.1"/>
    </source>
</evidence>
<accession>A0A131ZWF4</accession>
<gene>
    <name evidence="1" type="ORF">QR98_0014520</name>
</gene>
<dbReference type="VEuPathDB" id="VectorBase:SSCA000725"/>
<dbReference type="AlphaFoldDB" id="A0A131ZWF4"/>
<evidence type="ECO:0000313" key="2">
    <source>
        <dbReference type="Proteomes" id="UP000616769"/>
    </source>
</evidence>
<reference evidence="1 2" key="1">
    <citation type="journal article" date="2015" name="Parasit. Vectors">
        <title>Draft genome of the scabies mite.</title>
        <authorList>
            <person name="Rider S.D.Jr."/>
            <person name="Morgan M.S."/>
            <person name="Arlian L.G."/>
        </authorList>
    </citation>
    <scope>NUCLEOTIDE SEQUENCE [LARGE SCALE GENOMIC DNA]</scope>
    <source>
        <strain evidence="1">Arlian Lab</strain>
    </source>
</reference>
<sequence length="487" mass="56722">MPESIEMLPAEVISIDNKNLDVDDEDGGNDANQSFKSDQRAKQNLNHQNVSRKNLADELQLGPKIFSIILPFIFVGCPFNHCFPKSFNPFVNSIGMKIYTILTALMAHSILIGWFIRIVIRLFTTRHLNDDLLEDIFILSYIVAGIIGLDSIWLNRKSILSALNLIDSNPFTEELQYKSLIERSRYRLERKEWKFRSLLCFSYLIATLLFFYYGYLATIILQSFWSDQSLLQSTSSTSFLFWQHHHSRSPDVHPTIHWIRTMRIITVYALYFFISDAILLLSLVWSIQIRIKHLNSFIKNLIFSAEQSTQIDDIEIIKIWFQNIKLITKRIDQAFSFYMAIFIGFLFFAIIFFLKTGHGESVRFVSMLFFSILLIIILLYGVNELSNVHHLSARTQSILFDHVLITRPDQRSTLLYEEINFVVNGLLSNPASFTLFGQIELNRNFLVRIIMIVYSYAIIFNQFERSIPKDETNQNGDFFVQNQTKAS</sequence>